<keyword evidence="1 2" id="KW-0418">Kinase</keyword>
<reference evidence="2 3" key="1">
    <citation type="submission" date="2023-09" db="EMBL/GenBank/DDBJ databases">
        <title>Description of three actinobacteria isolated from air of manufacturing shop in a pharmaceutical factory.</title>
        <authorList>
            <person name="Zhang D.-F."/>
        </authorList>
    </citation>
    <scope>NUCLEOTIDE SEQUENCE [LARGE SCALE GENOMIC DNA]</scope>
    <source>
        <strain evidence="2 3">LY-0111</strain>
    </source>
</reference>
<dbReference type="Gene3D" id="3.30.200.20">
    <property type="entry name" value="Phosphorylase Kinase, domain 1"/>
    <property type="match status" value="1"/>
</dbReference>
<dbReference type="PIRSF" id="PIRSF006221">
    <property type="entry name" value="Ketosamine-3-kinase"/>
    <property type="match status" value="1"/>
</dbReference>
<dbReference type="Gene3D" id="1.20.1270.240">
    <property type="match status" value="1"/>
</dbReference>
<keyword evidence="1" id="KW-0808">Transferase</keyword>
<dbReference type="EMBL" id="JAVKGR010000012">
    <property type="protein sequence ID" value="MDR8019900.1"/>
    <property type="molecule type" value="Genomic_DNA"/>
</dbReference>
<comment type="similarity">
    <text evidence="1">Belongs to the fructosamine kinase family.</text>
</comment>
<dbReference type="InterPro" id="IPR011009">
    <property type="entry name" value="Kinase-like_dom_sf"/>
</dbReference>
<accession>A0ABU2DUD5</accession>
<dbReference type="GO" id="GO:0016301">
    <property type="term" value="F:kinase activity"/>
    <property type="evidence" value="ECO:0007669"/>
    <property type="project" value="UniProtKB-KW"/>
</dbReference>
<dbReference type="Gene3D" id="1.10.510.10">
    <property type="entry name" value="Transferase(Phosphotransferase) domain 1"/>
    <property type="match status" value="1"/>
</dbReference>
<dbReference type="RefSeq" id="WP_310548885.1">
    <property type="nucleotide sequence ID" value="NZ_JAVKGR010000012.1"/>
</dbReference>
<organism evidence="2 3">
    <name type="scientific">Nesterenkonia aerolata</name>
    <dbReference type="NCBI Taxonomy" id="3074079"/>
    <lineage>
        <taxon>Bacteria</taxon>
        <taxon>Bacillati</taxon>
        <taxon>Actinomycetota</taxon>
        <taxon>Actinomycetes</taxon>
        <taxon>Micrococcales</taxon>
        <taxon>Micrococcaceae</taxon>
        <taxon>Nesterenkonia</taxon>
    </lineage>
</organism>
<dbReference type="PANTHER" id="PTHR12149:SF8">
    <property type="entry name" value="PROTEIN-RIBULOSAMINE 3-KINASE"/>
    <property type="match status" value="1"/>
</dbReference>
<dbReference type="SUPFAM" id="SSF56112">
    <property type="entry name" value="Protein kinase-like (PK-like)"/>
    <property type="match status" value="1"/>
</dbReference>
<evidence type="ECO:0000313" key="2">
    <source>
        <dbReference type="EMBL" id="MDR8019900.1"/>
    </source>
</evidence>
<dbReference type="Pfam" id="PF03881">
    <property type="entry name" value="Fructosamin_kin"/>
    <property type="match status" value="1"/>
</dbReference>
<evidence type="ECO:0000313" key="3">
    <source>
        <dbReference type="Proteomes" id="UP001251870"/>
    </source>
</evidence>
<gene>
    <name evidence="2" type="ORF">RIL96_10035</name>
</gene>
<dbReference type="PANTHER" id="PTHR12149">
    <property type="entry name" value="FRUCTOSAMINE 3 KINASE-RELATED PROTEIN"/>
    <property type="match status" value="1"/>
</dbReference>
<dbReference type="InterPro" id="IPR016477">
    <property type="entry name" value="Fructo-/Ketosamine-3-kinase"/>
</dbReference>
<dbReference type="Proteomes" id="UP001251870">
    <property type="component" value="Unassembled WGS sequence"/>
</dbReference>
<protein>
    <submittedName>
        <fullName evidence="2">Fructosamine kinase family protein</fullName>
    </submittedName>
</protein>
<keyword evidence="3" id="KW-1185">Reference proteome</keyword>
<name>A0ABU2DUD5_9MICC</name>
<sequence length="282" mass="30231">MFVKEAPAEHPEAALIEAAGLRWLDAAARSVGGVPVAQVHDVGAGRLRLEQIEQTAPDEAAAREFGVRLARTHRSLAHDPDLRFGGLPEEYPAGQPPMFGPADQPIAMGDQTHRSWGAFHATQRLDPLLSLLHQQGTGDSAVIRQARDRIASGAFDDDEPPALIHGDLWAGNVLWRRVPQEPAPASASASAGPASAAPVEAVLIDPAAHLGHRETDIGFLHLFGLPGLDAAMEGYQSQAPLREGWQQRLPLHQLFCLTAHWALFGTAYRAATLTAAERVVSL</sequence>
<comment type="caution">
    <text evidence="2">The sequence shown here is derived from an EMBL/GenBank/DDBJ whole genome shotgun (WGS) entry which is preliminary data.</text>
</comment>
<evidence type="ECO:0000256" key="1">
    <source>
        <dbReference type="PIRNR" id="PIRNR006221"/>
    </source>
</evidence>
<proteinExistence type="inferred from homology"/>